<accession>A0A1K2HW30</accession>
<organism evidence="1 2">
    <name type="scientific">Devosia enhydra</name>
    <dbReference type="NCBI Taxonomy" id="665118"/>
    <lineage>
        <taxon>Bacteria</taxon>
        <taxon>Pseudomonadati</taxon>
        <taxon>Pseudomonadota</taxon>
        <taxon>Alphaproteobacteria</taxon>
        <taxon>Hyphomicrobiales</taxon>
        <taxon>Devosiaceae</taxon>
        <taxon>Devosia</taxon>
    </lineage>
</organism>
<protein>
    <submittedName>
        <fullName evidence="1">Uncharacterized protein</fullName>
    </submittedName>
</protein>
<dbReference type="RefSeq" id="WP_143145685.1">
    <property type="nucleotide sequence ID" value="NZ_FPKU01000001.1"/>
</dbReference>
<evidence type="ECO:0000313" key="1">
    <source>
        <dbReference type="EMBL" id="SFZ82898.1"/>
    </source>
</evidence>
<dbReference type="EMBL" id="FPKU01000001">
    <property type="protein sequence ID" value="SFZ82898.1"/>
    <property type="molecule type" value="Genomic_DNA"/>
</dbReference>
<sequence length="98" mass="11236">MSRVQVEEHRQVAPHEIVLMDALADALARGDTDFYSAHEQEWQRSSLGHAFHARWCSDQPSRPITLDAITIWNHRNAAKPAKPVDTTQAIWAKWNGRH</sequence>
<evidence type="ECO:0000313" key="2">
    <source>
        <dbReference type="Proteomes" id="UP000183447"/>
    </source>
</evidence>
<dbReference type="AlphaFoldDB" id="A0A1K2HW30"/>
<gene>
    <name evidence="1" type="ORF">SAMN02983003_1338</name>
</gene>
<dbReference type="STRING" id="665118.SAMN02983003_1338"/>
<reference evidence="1 2" key="1">
    <citation type="submission" date="2016-11" db="EMBL/GenBank/DDBJ databases">
        <authorList>
            <person name="Jaros S."/>
            <person name="Januszkiewicz K."/>
            <person name="Wedrychowicz H."/>
        </authorList>
    </citation>
    <scope>NUCLEOTIDE SEQUENCE [LARGE SCALE GENOMIC DNA]</scope>
    <source>
        <strain evidence="1 2">ATCC 23634</strain>
    </source>
</reference>
<name>A0A1K2HW30_9HYPH</name>
<dbReference type="Proteomes" id="UP000183447">
    <property type="component" value="Unassembled WGS sequence"/>
</dbReference>
<keyword evidence="2" id="KW-1185">Reference proteome</keyword>
<proteinExistence type="predicted"/>